<dbReference type="Proteomes" id="UP000821845">
    <property type="component" value="Chromosome 2"/>
</dbReference>
<sequence>MGWQKDDSWACTSKRLVVREGHQTELPCDLRDALSNDSLAFVHWYHAPERDLHSGSSVAAPSLGFGFRAAAASREPIYTVDFGPDPTLSGETTVGATGGNGVAGGRGNNLLQVNSVRFEDAGLYTCTAVYRDGARRNSTVRLHVVAPPEPPVIRDGEGNELRGTIGPFNEGSTLALVCVVYGASPRHKTIPWTETGQKFLAAGKPKPTLVWSGMPDGMMAEVRPSSEAQLTTSTLLIHSLRREDLRSTLYCTASNNISSPADTSVTLDLNLRPTSVKIRRTMIPISAGVPAEIGCEVWGSRPSPVVTWWKGLRELNHTFVYLSTDGNMTTSVVSFTPSRDDHGTSLACRAKNPAMAESVEEDTWTMNVQYKPRISLQLGTKLSLENIQENNDVYLECRADANPPVDEVAWQFNGKELQASENVLVSKNFLVIQRVQTHHSGLYSCSAENSEGRTQGETLQLRVQHAPLCKANQHVVYAASRHQEVEVHCEVEADPSNVTFEWRFNSTLQQRPLKSFWTEGTRSVARYIPHSHTEYGTLLCTASNRIGKQRQPCLFHVVQAGPPGPVENCSITNQTEGSLHLECQAGSDGHLPAHFVLSVHDVLTSTVSANFTADKPDFWVHDLLPGVEYFFVISAVNERGRSPELTILPPIMPLVGKLTKSGSAAKIYSNILVIAVVVSVSLLCLLPLIVLAAVKLRRSGFFNKSRVAKKDSAESDACPSTTTASPQEAMQLQISSVYPKEDNQVWIVKKSTGRVAKKDSAESDACPSTTTASPQEAMQLQISSVYPKEDNQVWIVKKSTGL</sequence>
<organism evidence="1 2">
    <name type="scientific">Hyalomma asiaticum</name>
    <name type="common">Tick</name>
    <dbReference type="NCBI Taxonomy" id="266040"/>
    <lineage>
        <taxon>Eukaryota</taxon>
        <taxon>Metazoa</taxon>
        <taxon>Ecdysozoa</taxon>
        <taxon>Arthropoda</taxon>
        <taxon>Chelicerata</taxon>
        <taxon>Arachnida</taxon>
        <taxon>Acari</taxon>
        <taxon>Parasitiformes</taxon>
        <taxon>Ixodida</taxon>
        <taxon>Ixodoidea</taxon>
        <taxon>Ixodidae</taxon>
        <taxon>Hyalomminae</taxon>
        <taxon>Hyalomma</taxon>
    </lineage>
</organism>
<evidence type="ECO:0000313" key="2">
    <source>
        <dbReference type="Proteomes" id="UP000821845"/>
    </source>
</evidence>
<protein>
    <submittedName>
        <fullName evidence="1">Uncharacterized protein</fullName>
    </submittedName>
</protein>
<proteinExistence type="predicted"/>
<dbReference type="EMBL" id="CM023482">
    <property type="protein sequence ID" value="KAH6940277.1"/>
    <property type="molecule type" value="Genomic_DNA"/>
</dbReference>
<comment type="caution">
    <text evidence="1">The sequence shown here is derived from an EMBL/GenBank/DDBJ whole genome shotgun (WGS) entry which is preliminary data.</text>
</comment>
<reference evidence="1" key="1">
    <citation type="submission" date="2020-05" db="EMBL/GenBank/DDBJ databases">
        <title>Large-scale comparative analyses of tick genomes elucidate their genetic diversity and vector capacities.</title>
        <authorList>
            <person name="Jia N."/>
            <person name="Wang J."/>
            <person name="Shi W."/>
            <person name="Du L."/>
            <person name="Sun Y."/>
            <person name="Zhan W."/>
            <person name="Jiang J."/>
            <person name="Wang Q."/>
            <person name="Zhang B."/>
            <person name="Ji P."/>
            <person name="Sakyi L.B."/>
            <person name="Cui X."/>
            <person name="Yuan T."/>
            <person name="Jiang B."/>
            <person name="Yang W."/>
            <person name="Lam T.T.-Y."/>
            <person name="Chang Q."/>
            <person name="Ding S."/>
            <person name="Wang X."/>
            <person name="Zhu J."/>
            <person name="Ruan X."/>
            <person name="Zhao L."/>
            <person name="Wei J."/>
            <person name="Que T."/>
            <person name="Du C."/>
            <person name="Cheng J."/>
            <person name="Dai P."/>
            <person name="Han X."/>
            <person name="Huang E."/>
            <person name="Gao Y."/>
            <person name="Liu J."/>
            <person name="Shao H."/>
            <person name="Ye R."/>
            <person name="Li L."/>
            <person name="Wei W."/>
            <person name="Wang X."/>
            <person name="Wang C."/>
            <person name="Yang T."/>
            <person name="Huo Q."/>
            <person name="Li W."/>
            <person name="Guo W."/>
            <person name="Chen H."/>
            <person name="Zhou L."/>
            <person name="Ni X."/>
            <person name="Tian J."/>
            <person name="Zhou Y."/>
            <person name="Sheng Y."/>
            <person name="Liu T."/>
            <person name="Pan Y."/>
            <person name="Xia L."/>
            <person name="Li J."/>
            <person name="Zhao F."/>
            <person name="Cao W."/>
        </authorList>
    </citation>
    <scope>NUCLEOTIDE SEQUENCE</scope>
    <source>
        <strain evidence="1">Hyas-2018</strain>
    </source>
</reference>
<keyword evidence="2" id="KW-1185">Reference proteome</keyword>
<evidence type="ECO:0000313" key="1">
    <source>
        <dbReference type="EMBL" id="KAH6940277.1"/>
    </source>
</evidence>
<name>A0ACB7SYF4_HYAAI</name>
<gene>
    <name evidence="1" type="ORF">HPB50_026473</name>
</gene>
<accession>A0ACB7SYF4</accession>